<keyword evidence="3 6" id="KW-1133">Transmembrane helix</keyword>
<dbReference type="PANTHER" id="PTHR43341">
    <property type="entry name" value="AMINO ACID PERMEASE"/>
    <property type="match status" value="1"/>
</dbReference>
<feature type="transmembrane region" description="Helical" evidence="6">
    <location>
        <begin position="134"/>
        <end position="151"/>
    </location>
</feature>
<dbReference type="PANTHER" id="PTHR43341:SF15">
    <property type="entry name" value="GENERAL AMINO ACID PERMEASE AGP2"/>
    <property type="match status" value="1"/>
</dbReference>
<dbReference type="GeneID" id="92089857"/>
<comment type="caution">
    <text evidence="8">The sequence shown here is derived from an EMBL/GenBank/DDBJ whole genome shotgun (WGS) entry which is preliminary data.</text>
</comment>
<feature type="transmembrane region" description="Helical" evidence="6">
    <location>
        <begin position="379"/>
        <end position="401"/>
    </location>
</feature>
<dbReference type="Proteomes" id="UP001480595">
    <property type="component" value="Unassembled WGS sequence"/>
</dbReference>
<keyword evidence="9" id="KW-1185">Reference proteome</keyword>
<dbReference type="InterPro" id="IPR050524">
    <property type="entry name" value="APC_YAT"/>
</dbReference>
<dbReference type="Pfam" id="PF00324">
    <property type="entry name" value="AA_permease"/>
    <property type="match status" value="1"/>
</dbReference>
<feature type="domain" description="Amino acid permease/ SLC12A" evidence="7">
    <location>
        <begin position="127"/>
        <end position="320"/>
    </location>
</feature>
<keyword evidence="2 6" id="KW-0812">Transmembrane</keyword>
<evidence type="ECO:0000313" key="9">
    <source>
        <dbReference type="Proteomes" id="UP001480595"/>
    </source>
</evidence>
<evidence type="ECO:0000259" key="7">
    <source>
        <dbReference type="Pfam" id="PF00324"/>
    </source>
</evidence>
<dbReference type="InterPro" id="IPR004841">
    <property type="entry name" value="AA-permease/SLC12A_dom"/>
</dbReference>
<gene>
    <name evidence="8" type="ORF">PG994_005385</name>
</gene>
<sequence>MTSSSAYTTEVGLSLAAGPPANDSAKKAPGEDTLSELAPASSMGFRQMKINHGVSLAPEGANLDEAIQYSVNHRKLNPRQIQLTSFAGAIGAALFVAIGSGVPSGPLCLLIAFIFWACVVFSIAHCLWLALGKVILAAGLILFTIVTMLGGNPQHDRFGFGHWRDPGVWVGADSSRRLVSFVNAVNVAGFCMGVPEYISMIAGEAADPRRTVPRAFSKIMNRLIIFFIGGVLCVGFLLTIRRSSMVRTRTMVHHPSKATDPCVIAMTRLQIPVLPSIVTAALITCVVSGGNAYTFNASRSLHALALEGQAPSFLLRLNRQNWVVISFTWIRFNMAMKAQGIDRESFLPKASKLQPYAGYFSFFWALQGYAVFLDGNWEVATFIFHYGIIALSLVGIMWKVAKRTRFLRSKEVDLHSGLLFFDALTEHYQNQRERALTTMKGRIVQKIF</sequence>
<evidence type="ECO:0000313" key="8">
    <source>
        <dbReference type="EMBL" id="KAK8068769.1"/>
    </source>
</evidence>
<dbReference type="RefSeq" id="XP_066716063.1">
    <property type="nucleotide sequence ID" value="XM_066856794.1"/>
</dbReference>
<organism evidence="8 9">
    <name type="scientific">Apiospora phragmitis</name>
    <dbReference type="NCBI Taxonomy" id="2905665"/>
    <lineage>
        <taxon>Eukaryota</taxon>
        <taxon>Fungi</taxon>
        <taxon>Dikarya</taxon>
        <taxon>Ascomycota</taxon>
        <taxon>Pezizomycotina</taxon>
        <taxon>Sordariomycetes</taxon>
        <taxon>Xylariomycetidae</taxon>
        <taxon>Amphisphaeriales</taxon>
        <taxon>Apiosporaceae</taxon>
        <taxon>Apiospora</taxon>
    </lineage>
</organism>
<dbReference type="Gene3D" id="1.20.1740.10">
    <property type="entry name" value="Amino acid/polyamine transporter I"/>
    <property type="match status" value="1"/>
</dbReference>
<evidence type="ECO:0000256" key="3">
    <source>
        <dbReference type="ARBA" id="ARBA00022989"/>
    </source>
</evidence>
<comment type="subcellular location">
    <subcellularLocation>
        <location evidence="1">Membrane</location>
        <topology evidence="1">Multi-pass membrane protein</topology>
    </subcellularLocation>
</comment>
<accession>A0ABR1VC36</accession>
<protein>
    <recommendedName>
        <fullName evidence="7">Amino acid permease/ SLC12A domain-containing protein</fullName>
    </recommendedName>
</protein>
<evidence type="ECO:0000256" key="6">
    <source>
        <dbReference type="SAM" id="Phobius"/>
    </source>
</evidence>
<feature type="transmembrane region" description="Helical" evidence="6">
    <location>
        <begin position="83"/>
        <end position="103"/>
    </location>
</feature>
<feature type="transmembrane region" description="Helical" evidence="6">
    <location>
        <begin position="109"/>
        <end position="127"/>
    </location>
</feature>
<proteinExistence type="predicted"/>
<evidence type="ECO:0000256" key="1">
    <source>
        <dbReference type="ARBA" id="ARBA00004141"/>
    </source>
</evidence>
<name>A0ABR1VC36_9PEZI</name>
<keyword evidence="4 6" id="KW-0472">Membrane</keyword>
<dbReference type="EMBL" id="JAQQWL010000006">
    <property type="protein sequence ID" value="KAK8068769.1"/>
    <property type="molecule type" value="Genomic_DNA"/>
</dbReference>
<evidence type="ECO:0000256" key="2">
    <source>
        <dbReference type="ARBA" id="ARBA00022692"/>
    </source>
</evidence>
<feature type="region of interest" description="Disordered" evidence="5">
    <location>
        <begin position="1"/>
        <end position="31"/>
    </location>
</feature>
<feature type="transmembrane region" description="Helical" evidence="6">
    <location>
        <begin position="219"/>
        <end position="240"/>
    </location>
</feature>
<feature type="transmembrane region" description="Helical" evidence="6">
    <location>
        <begin position="273"/>
        <end position="293"/>
    </location>
</feature>
<evidence type="ECO:0000256" key="4">
    <source>
        <dbReference type="ARBA" id="ARBA00023136"/>
    </source>
</evidence>
<reference evidence="8 9" key="1">
    <citation type="submission" date="2023-01" db="EMBL/GenBank/DDBJ databases">
        <title>Analysis of 21 Apiospora genomes using comparative genomics revels a genus with tremendous synthesis potential of carbohydrate active enzymes and secondary metabolites.</title>
        <authorList>
            <person name="Sorensen T."/>
        </authorList>
    </citation>
    <scope>NUCLEOTIDE SEQUENCE [LARGE SCALE GENOMIC DNA]</scope>
    <source>
        <strain evidence="8 9">CBS 135458</strain>
    </source>
</reference>
<evidence type="ECO:0000256" key="5">
    <source>
        <dbReference type="SAM" id="MobiDB-lite"/>
    </source>
</evidence>